<feature type="region of interest" description="Disordered" evidence="2">
    <location>
        <begin position="1"/>
        <end position="28"/>
    </location>
</feature>
<keyword evidence="6" id="KW-1185">Reference proteome</keyword>
<comment type="caution">
    <text evidence="5">The sequence shown here is derived from an EMBL/GenBank/DDBJ whole genome shotgun (WGS) entry which is preliminary data.</text>
</comment>
<dbReference type="AlphaFoldDB" id="A0ABD3WE26"/>
<evidence type="ECO:0000259" key="4">
    <source>
        <dbReference type="Pfam" id="PF17211"/>
    </source>
</evidence>
<dbReference type="InterPro" id="IPR024053">
    <property type="entry name" value="VHL_beta_dom"/>
</dbReference>
<dbReference type="InterPro" id="IPR037139">
    <property type="entry name" value="VHL_alpha_dom_sf"/>
</dbReference>
<dbReference type="InterPro" id="IPR037140">
    <property type="entry name" value="VHL_beta_dom_sf"/>
</dbReference>
<protein>
    <recommendedName>
        <fullName evidence="7">von Hippel-Lindau disease tumor suppressor</fullName>
    </recommendedName>
</protein>
<dbReference type="EMBL" id="JBJQND010000007">
    <property type="protein sequence ID" value="KAL3871043.1"/>
    <property type="molecule type" value="Genomic_DNA"/>
</dbReference>
<evidence type="ECO:0000259" key="3">
    <source>
        <dbReference type="Pfam" id="PF01847"/>
    </source>
</evidence>
<comment type="similarity">
    <text evidence="1">Belongs to the VHL family.</text>
</comment>
<dbReference type="Proteomes" id="UP001634394">
    <property type="component" value="Unassembled WGS sequence"/>
</dbReference>
<sequence>MILSHRMGTAQMERPNNGRQSLRSRPSAQNTRSFIRFCNKTNRQVDIVWLNYQGENVRYSTLGPLQFVNVNTFAGHPWISCDSQTGERLVVELKDIYEPVAYDPQEGWPPQRRVVNITIPVFSLQSCCLQLVRRLIQKNQVQHLEITDIMKEELYKMYGSVASSQRNKDENT</sequence>
<dbReference type="InterPro" id="IPR036208">
    <property type="entry name" value="VHL_sf"/>
</dbReference>
<evidence type="ECO:0000256" key="2">
    <source>
        <dbReference type="SAM" id="MobiDB-lite"/>
    </source>
</evidence>
<dbReference type="CDD" id="cd05468">
    <property type="entry name" value="pVHL"/>
    <property type="match status" value="1"/>
</dbReference>
<feature type="domain" description="von Hippel-Lindau disease tumour suppressor alpha" evidence="4">
    <location>
        <begin position="122"/>
        <end position="155"/>
    </location>
</feature>
<dbReference type="Pfam" id="PF17211">
    <property type="entry name" value="VHL_C"/>
    <property type="match status" value="1"/>
</dbReference>
<dbReference type="SUPFAM" id="SSF49468">
    <property type="entry name" value="VHL"/>
    <property type="match status" value="1"/>
</dbReference>
<dbReference type="InterPro" id="IPR022772">
    <property type="entry name" value="VHL_tumour_suppress_b/a_dom"/>
</dbReference>
<accession>A0ABD3WE26</accession>
<dbReference type="Gene3D" id="2.60.40.780">
    <property type="entry name" value="von Hippel-Lindau disease tumour suppressor, beta domain"/>
    <property type="match status" value="1"/>
</dbReference>
<evidence type="ECO:0000313" key="5">
    <source>
        <dbReference type="EMBL" id="KAL3871043.1"/>
    </source>
</evidence>
<dbReference type="FunFam" id="2.60.40.780:FF:000001">
    <property type="entry name" value="von Hippel-Lindau disease tumor suppressor"/>
    <property type="match status" value="1"/>
</dbReference>
<feature type="compositionally biased region" description="Polar residues" evidence="2">
    <location>
        <begin position="17"/>
        <end position="28"/>
    </location>
</feature>
<dbReference type="Pfam" id="PF01847">
    <property type="entry name" value="VHL"/>
    <property type="match status" value="1"/>
</dbReference>
<dbReference type="Gene3D" id="1.10.750.10">
    <property type="entry name" value="von Hippel-Lindau disease tumour suppressor, alpha domain"/>
    <property type="match status" value="1"/>
</dbReference>
<evidence type="ECO:0000256" key="1">
    <source>
        <dbReference type="ARBA" id="ARBA00010057"/>
    </source>
</evidence>
<gene>
    <name evidence="5" type="ORF">ACJMK2_039066</name>
</gene>
<name>A0ABD3WE26_SINWO</name>
<evidence type="ECO:0008006" key="7">
    <source>
        <dbReference type="Google" id="ProtNLM"/>
    </source>
</evidence>
<proteinExistence type="inferred from homology"/>
<reference evidence="5 6" key="1">
    <citation type="submission" date="2024-11" db="EMBL/GenBank/DDBJ databases">
        <title>Chromosome-level genome assembly of the freshwater bivalve Anodonta woodiana.</title>
        <authorList>
            <person name="Chen X."/>
        </authorList>
    </citation>
    <scope>NUCLEOTIDE SEQUENCE [LARGE SCALE GENOMIC DNA]</scope>
    <source>
        <strain evidence="5">MN2024</strain>
        <tissue evidence="5">Gills</tissue>
    </source>
</reference>
<evidence type="ECO:0000313" key="6">
    <source>
        <dbReference type="Proteomes" id="UP001634394"/>
    </source>
</evidence>
<feature type="domain" description="von Hippel-Lindau disease tumour suppressor beta" evidence="3">
    <location>
        <begin position="33"/>
        <end position="99"/>
    </location>
</feature>
<dbReference type="InterPro" id="IPR024048">
    <property type="entry name" value="VHL_alpha_dom"/>
</dbReference>
<organism evidence="5 6">
    <name type="scientific">Sinanodonta woodiana</name>
    <name type="common">Chinese pond mussel</name>
    <name type="synonym">Anodonta woodiana</name>
    <dbReference type="NCBI Taxonomy" id="1069815"/>
    <lineage>
        <taxon>Eukaryota</taxon>
        <taxon>Metazoa</taxon>
        <taxon>Spiralia</taxon>
        <taxon>Lophotrochozoa</taxon>
        <taxon>Mollusca</taxon>
        <taxon>Bivalvia</taxon>
        <taxon>Autobranchia</taxon>
        <taxon>Heteroconchia</taxon>
        <taxon>Palaeoheterodonta</taxon>
        <taxon>Unionida</taxon>
        <taxon>Unionoidea</taxon>
        <taxon>Unionidae</taxon>
        <taxon>Unioninae</taxon>
        <taxon>Sinanodonta</taxon>
    </lineage>
</organism>